<reference evidence="7" key="1">
    <citation type="journal article" date="2019" name="Int. J. Syst. Evol. Microbiol.">
        <title>The Global Catalogue of Microorganisms (GCM) 10K type strain sequencing project: providing services to taxonomists for standard genome sequencing and annotation.</title>
        <authorList>
            <consortium name="The Broad Institute Genomics Platform"/>
            <consortium name="The Broad Institute Genome Sequencing Center for Infectious Disease"/>
            <person name="Wu L."/>
            <person name="Ma J."/>
        </authorList>
    </citation>
    <scope>NUCLEOTIDE SEQUENCE [LARGE SCALE GENOMIC DNA]</scope>
    <source>
        <strain evidence="7">JCM 19125</strain>
    </source>
</reference>
<dbReference type="Pfam" id="PF24346">
    <property type="entry name" value="DUF7507"/>
    <property type="match status" value="7"/>
</dbReference>
<name>A0ABP9F5A3_9ACTN</name>
<protein>
    <recommendedName>
        <fullName evidence="8">DUF11 domain-containing protein</fullName>
    </recommendedName>
</protein>
<feature type="compositionally biased region" description="Pro residues" evidence="1">
    <location>
        <begin position="1526"/>
        <end position="1537"/>
    </location>
</feature>
<feature type="signal peptide" evidence="3">
    <location>
        <begin position="1"/>
        <end position="31"/>
    </location>
</feature>
<keyword evidence="3" id="KW-0732">Signal</keyword>
<dbReference type="EMBL" id="BAABLV010000016">
    <property type="protein sequence ID" value="GAA4894385.1"/>
    <property type="molecule type" value="Genomic_DNA"/>
</dbReference>
<dbReference type="InterPro" id="IPR055354">
    <property type="entry name" value="DUF7507"/>
</dbReference>
<feature type="domain" description="DUF7507" evidence="5">
    <location>
        <begin position="848"/>
        <end position="949"/>
    </location>
</feature>
<feature type="domain" description="DUF7507" evidence="5">
    <location>
        <begin position="735"/>
        <end position="836"/>
    </location>
</feature>
<dbReference type="InterPro" id="IPR041033">
    <property type="entry name" value="SpaA_PFL_dom_1"/>
</dbReference>
<dbReference type="Gene3D" id="2.60.40.10">
    <property type="entry name" value="Immunoglobulins"/>
    <property type="match status" value="1"/>
</dbReference>
<evidence type="ECO:0000313" key="7">
    <source>
        <dbReference type="Proteomes" id="UP001501521"/>
    </source>
</evidence>
<sequence>MPWRSRTWRVVSTWSAFILVLPLMGVLGAQATETPAQDPAIAAMAAETPTATLTEVDPAAVTPTPEVSVSEQAAPVEEAPPAEPPAEEPIPTEVVEEPAPEPAPAPEPVVVEEPAVEEPAVEEPAPVPADPVVEQAEAPAPVNVAPPGELPALETETAPAAEALVEPLATENCTVDAVTPINWSGSPSFVYDACGNATDDMFTQGSKEDGSLEDWTHEFPSSGKSTDIVSAAVDVAYVGDDPILYFGFNRYSVEGDGAFYLELNQEPNTVNGNGTPIPNRTVGDLRFAFTTSTTEGFSAQPLVYEWDGDSWVLVTGIPSTAFTYAVSGDTVEFTFNLNALVGDGEEIECGRLGFNSLYLRSTASSSLDSSLKDFVTGPVDVDPCPSLEIKKLDMDDNLVGGATFEISPDPRDRSIDSVTITENGDGDDSDTLGIIRFDEAKNGEYTIEEVSAPDGYLLPLPADRVETITVGLTDDVSVSFHDPQVPTLSKTAVATYHETYVWEIVKMVDGEETVTHHVGDEPVVVGYDVEVSLVGVQRSGYSLTGVITVVNPDVAMKVSLSDELAPGMECTITGVAADTGNVNLAVGTNEFTYTCIGDGQLGDIPLSGTNTATLKVSEANWSTAFPDGTDDVTVTATQDYAFAGATASNQTVTVTDTFDGVTTQLGTVTANDAGTAVTAAATTGTVVTSGTTATFSYTRTLEGDPEADECQVYTNTARIVETQQSSDAEATVCVPDISLTKTASPTIYDAVGDVITYTFVSTNTGQSTLTDVTITDPLEGLSALVCMPAQPATLLPGESMTCTATYLITQDDLDSGSVYNLATTVGTPPEGEDVTDTDDETVTGQEFPAIQLLKSADVDSYDSVGDVITYTFVSTNTGNVTLTDVMITDPLEGLSELTCDLEAPVTLAPGESLTCTATYVVTQADLDDGSVDNVATTVGTPPEGEDVTDDDDETVPGEQLPAIDLLKTASPTIYDAVDDVITYTFVSTNTGNVTLTDVMITDPLEGLTELTCDLEAPVTLAPGESLTCTATYLITQDDLDSGSVYNLATTVGTPPEGEDVTDDDDETVTGEAFPVIELVKTADVDSYDSVGDVITYTFVSTNTGNVTLTDVMITDPLEGLTELTCDLEAPVTLAPGESLTCTATYVVTQADLDDGSVDNVATTVGTPPEGEDVTDDDDETVPGEQLPAIDLVKTADVESYDSVGDVITYTFVSTNTGNVTLTDVMITDPLEGLSELTCDLEAPVTLAPGESLTCTATYTVTQADLDDGSVDNVATTVGTPPEGEDVTDDDDETVPGEQLPAIELVKTADRAEYAEVGEIITYTLVATNTGNVTLTDVVIDDERFDVEDALCAESLAPGEECAIELKYEVTQDDIDARSIVNVAMVEGTAPNGETVTDEDDALVEGPIPAGPELTPGIQLIKHADKAGPVRQGDAIVYSFTVTNTGETVLTDVRVDDPKLAAAGISVTCPVTELDPGESTTCTASAAYVVTAADVAAGKVLNLATATGETPEGEPVTDQDDHQVPTEPTPVVRPPAQPKPIVRSGDPTGGGIDTGSVLTGVALLVLAGGAAAMAGTRRRRS</sequence>
<accession>A0ABP9F5A3</accession>
<keyword evidence="2" id="KW-1133">Transmembrane helix</keyword>
<keyword evidence="2" id="KW-0812">Transmembrane</keyword>
<gene>
    <name evidence="6" type="ORF">GCM10025789_09570</name>
</gene>
<feature type="chain" id="PRO_5045911783" description="DUF11 domain-containing protein" evidence="3">
    <location>
        <begin position="32"/>
        <end position="1580"/>
    </location>
</feature>
<proteinExistence type="predicted"/>
<dbReference type="NCBIfam" id="TIGR01451">
    <property type="entry name" value="B_ant_repeat"/>
    <property type="match status" value="7"/>
</dbReference>
<evidence type="ECO:0000256" key="1">
    <source>
        <dbReference type="SAM" id="MobiDB-lite"/>
    </source>
</evidence>
<evidence type="ECO:0008006" key="8">
    <source>
        <dbReference type="Google" id="ProtNLM"/>
    </source>
</evidence>
<feature type="region of interest" description="Disordered" evidence="1">
    <location>
        <begin position="1506"/>
        <end position="1549"/>
    </location>
</feature>
<feature type="domain" description="DUF7507" evidence="5">
    <location>
        <begin position="961"/>
        <end position="1062"/>
    </location>
</feature>
<feature type="domain" description="DUF7507" evidence="5">
    <location>
        <begin position="1300"/>
        <end position="1398"/>
    </location>
</feature>
<dbReference type="InterPro" id="IPR047589">
    <property type="entry name" value="DUF11_rpt"/>
</dbReference>
<keyword evidence="2" id="KW-0472">Membrane</keyword>
<dbReference type="Proteomes" id="UP001501521">
    <property type="component" value="Unassembled WGS sequence"/>
</dbReference>
<evidence type="ECO:0000256" key="2">
    <source>
        <dbReference type="SAM" id="Phobius"/>
    </source>
</evidence>
<comment type="caution">
    <text evidence="6">The sequence shown here is derived from an EMBL/GenBank/DDBJ whole genome shotgun (WGS) entry which is preliminary data.</text>
</comment>
<evidence type="ECO:0000259" key="4">
    <source>
        <dbReference type="Pfam" id="PF17802"/>
    </source>
</evidence>
<evidence type="ECO:0000259" key="5">
    <source>
        <dbReference type="Pfam" id="PF24346"/>
    </source>
</evidence>
<dbReference type="InterPro" id="IPR013783">
    <property type="entry name" value="Ig-like_fold"/>
</dbReference>
<feature type="domain" description="DUF7507" evidence="5">
    <location>
        <begin position="1414"/>
        <end position="1518"/>
    </location>
</feature>
<feature type="transmembrane region" description="Helical" evidence="2">
    <location>
        <begin position="1556"/>
        <end position="1575"/>
    </location>
</feature>
<feature type="domain" description="DUF7507" evidence="5">
    <location>
        <begin position="1187"/>
        <end position="1288"/>
    </location>
</feature>
<feature type="domain" description="SpaA-like prealbumin fold" evidence="4">
    <location>
        <begin position="386"/>
        <end position="458"/>
    </location>
</feature>
<evidence type="ECO:0000313" key="6">
    <source>
        <dbReference type="EMBL" id="GAA4894385.1"/>
    </source>
</evidence>
<evidence type="ECO:0000256" key="3">
    <source>
        <dbReference type="SAM" id="SignalP"/>
    </source>
</evidence>
<feature type="region of interest" description="Disordered" evidence="1">
    <location>
        <begin position="61"/>
        <end position="107"/>
    </location>
</feature>
<dbReference type="PANTHER" id="PTHR34819">
    <property type="entry name" value="LARGE CYSTEINE-RICH PERIPLASMIC PROTEIN OMCB"/>
    <property type="match status" value="1"/>
</dbReference>
<keyword evidence="7" id="KW-1185">Reference proteome</keyword>
<feature type="domain" description="DUF7507" evidence="5">
    <location>
        <begin position="1074"/>
        <end position="1175"/>
    </location>
</feature>
<dbReference type="InterPro" id="IPR051172">
    <property type="entry name" value="Chlamydia_OmcB"/>
</dbReference>
<dbReference type="Pfam" id="PF17802">
    <property type="entry name" value="SpaA"/>
    <property type="match status" value="1"/>
</dbReference>
<organism evidence="6 7">
    <name type="scientific">Tessaracoccus lubricantis</name>
    <dbReference type="NCBI Taxonomy" id="545543"/>
    <lineage>
        <taxon>Bacteria</taxon>
        <taxon>Bacillati</taxon>
        <taxon>Actinomycetota</taxon>
        <taxon>Actinomycetes</taxon>
        <taxon>Propionibacteriales</taxon>
        <taxon>Propionibacteriaceae</taxon>
        <taxon>Tessaracoccus</taxon>
    </lineage>
</organism>